<sequence length="187" mass="20696">MGTFVPIEKEFPIADNPFPPAALKAIGCIAFALVLVGCEPASMPTPSPPGYKLAVFANGNVQFDIPEKYELRYEQDESIMVRPSEHAGIILRFTLQNLPEPIAEDFLLTQAEKDGMEIKEMGKNLVISESGSRNENGQDFNMTFWQVGFEDALVVMSAEVNKTRKDEPAVLDCLALVPAMIESMHKF</sequence>
<comment type="caution">
    <text evidence="1">The sequence shown here is derived from an EMBL/GenBank/DDBJ whole genome shotgun (WGS) entry which is preliminary data.</text>
</comment>
<evidence type="ECO:0000313" key="2">
    <source>
        <dbReference type="Proteomes" id="UP000238322"/>
    </source>
</evidence>
<evidence type="ECO:0000313" key="1">
    <source>
        <dbReference type="EMBL" id="PQO30302.1"/>
    </source>
</evidence>
<gene>
    <name evidence="1" type="ORF">C5Y83_23330</name>
</gene>
<reference evidence="1 2" key="1">
    <citation type="submission" date="2018-02" db="EMBL/GenBank/DDBJ databases">
        <title>Comparative genomes isolates from brazilian mangrove.</title>
        <authorList>
            <person name="Araujo J.E."/>
            <person name="Taketani R.G."/>
            <person name="Silva M.C.P."/>
            <person name="Loureco M.V."/>
            <person name="Andreote F.D."/>
        </authorList>
    </citation>
    <scope>NUCLEOTIDE SEQUENCE [LARGE SCALE GENOMIC DNA]</scope>
    <source>
        <strain evidence="1 2">Hex-1 MGV</strain>
    </source>
</reference>
<name>A0A2S8FDT7_9BACT</name>
<protein>
    <submittedName>
        <fullName evidence="1">Uncharacterized protein</fullName>
    </submittedName>
</protein>
<proteinExistence type="predicted"/>
<accession>A0A2S8FDT7</accession>
<organism evidence="1 2">
    <name type="scientific">Blastopirellula marina</name>
    <dbReference type="NCBI Taxonomy" id="124"/>
    <lineage>
        <taxon>Bacteria</taxon>
        <taxon>Pseudomonadati</taxon>
        <taxon>Planctomycetota</taxon>
        <taxon>Planctomycetia</taxon>
        <taxon>Pirellulales</taxon>
        <taxon>Pirellulaceae</taxon>
        <taxon>Blastopirellula</taxon>
    </lineage>
</organism>
<dbReference type="Proteomes" id="UP000238322">
    <property type="component" value="Unassembled WGS sequence"/>
</dbReference>
<dbReference type="AlphaFoldDB" id="A0A2S8FDT7"/>
<dbReference type="EMBL" id="PUHY01000014">
    <property type="protein sequence ID" value="PQO30302.1"/>
    <property type="molecule type" value="Genomic_DNA"/>
</dbReference>